<dbReference type="GO" id="GO:0017108">
    <property type="term" value="F:5'-flap endonuclease activity"/>
    <property type="evidence" value="ECO:0007669"/>
    <property type="project" value="InterPro"/>
</dbReference>
<dbReference type="SMART" id="SM00475">
    <property type="entry name" value="53EXOc"/>
    <property type="match status" value="1"/>
</dbReference>
<dbReference type="CDD" id="cd09898">
    <property type="entry name" value="H3TH_53EXO"/>
    <property type="match status" value="1"/>
</dbReference>
<gene>
    <name evidence="5" type="ORF">D3871_25425</name>
</gene>
<evidence type="ECO:0000313" key="6">
    <source>
        <dbReference type="Proteomes" id="UP000265955"/>
    </source>
</evidence>
<dbReference type="Pfam" id="PF01367">
    <property type="entry name" value="5_3_exonuc"/>
    <property type="match status" value="1"/>
</dbReference>
<accession>A0A3A3FKY0</accession>
<dbReference type="FunFam" id="1.10.150.20:FF:000003">
    <property type="entry name" value="DNA polymerase I"/>
    <property type="match status" value="1"/>
</dbReference>
<dbReference type="CDD" id="cd09859">
    <property type="entry name" value="PIN_53EXO"/>
    <property type="match status" value="1"/>
</dbReference>
<dbReference type="InterPro" id="IPR029060">
    <property type="entry name" value="PIN-like_dom_sf"/>
</dbReference>
<name>A0A3A3FKY0_9BURK</name>
<organism evidence="5 6">
    <name type="scientific">Noviherbaspirillum saxi</name>
    <dbReference type="NCBI Taxonomy" id="2320863"/>
    <lineage>
        <taxon>Bacteria</taxon>
        <taxon>Pseudomonadati</taxon>
        <taxon>Pseudomonadota</taxon>
        <taxon>Betaproteobacteria</taxon>
        <taxon>Burkholderiales</taxon>
        <taxon>Oxalobacteraceae</taxon>
        <taxon>Noviherbaspirillum</taxon>
    </lineage>
</organism>
<dbReference type="InterPro" id="IPR020046">
    <property type="entry name" value="5-3_exonucl_a-hlix_arch_N"/>
</dbReference>
<protein>
    <submittedName>
        <fullName evidence="5">5'-3' exonuclease</fullName>
    </submittedName>
</protein>
<dbReference type="InterPro" id="IPR002421">
    <property type="entry name" value="5-3_exonuclease"/>
</dbReference>
<dbReference type="SUPFAM" id="SSF88723">
    <property type="entry name" value="PIN domain-like"/>
    <property type="match status" value="1"/>
</dbReference>
<dbReference type="RefSeq" id="WP_119771891.1">
    <property type="nucleotide sequence ID" value="NZ_QYUO01000003.1"/>
</dbReference>
<dbReference type="OrthoDB" id="9806424at2"/>
<evidence type="ECO:0000256" key="3">
    <source>
        <dbReference type="ARBA" id="ARBA00023125"/>
    </source>
</evidence>
<keyword evidence="3" id="KW-0238">DNA-binding</keyword>
<dbReference type="Gene3D" id="1.10.150.20">
    <property type="entry name" value="5' to 3' exonuclease, C-terminal subdomain"/>
    <property type="match status" value="1"/>
</dbReference>
<evidence type="ECO:0000256" key="1">
    <source>
        <dbReference type="ARBA" id="ARBA00022722"/>
    </source>
</evidence>
<evidence type="ECO:0000256" key="2">
    <source>
        <dbReference type="ARBA" id="ARBA00022801"/>
    </source>
</evidence>
<keyword evidence="6" id="KW-1185">Reference proteome</keyword>
<keyword evidence="5" id="KW-0269">Exonuclease</keyword>
<dbReference type="Proteomes" id="UP000265955">
    <property type="component" value="Unassembled WGS sequence"/>
</dbReference>
<dbReference type="InterPro" id="IPR038969">
    <property type="entry name" value="FEN"/>
</dbReference>
<dbReference type="EMBL" id="QYUO01000003">
    <property type="protein sequence ID" value="RJF92005.1"/>
    <property type="molecule type" value="Genomic_DNA"/>
</dbReference>
<sequence>MRKLLAIDGLYITRRMYEANKDPDSPEKAEAAVRNTVAAMRKLLSMHQPTHVLPAFDFGGTTWRNEIHPRYRENRAPMPQALKDALPMLYERLHELGLHVVSQPGVEADDVIATVISRWLREDRGAAVVVANDKDTYILMAQGALFYEYFTGEWRDQAWVQEKYGVPPLHMPDLLALCGDDTDGVPGVTGIGVKKAAKLVQSYGDLDGIMAGAGILKDRIGETLRKEKELLFLSRDLVHLKTDVQLGITWKTLAYDMV</sequence>
<keyword evidence="1" id="KW-0540">Nuclease</keyword>
<dbReference type="PANTHER" id="PTHR42646:SF2">
    <property type="entry name" value="5'-3' EXONUCLEASE FAMILY PROTEIN"/>
    <property type="match status" value="1"/>
</dbReference>
<keyword evidence="2" id="KW-0378">Hydrolase</keyword>
<dbReference type="InterPro" id="IPR020045">
    <property type="entry name" value="DNA_polI_H3TH"/>
</dbReference>
<comment type="caution">
    <text evidence="5">The sequence shown here is derived from an EMBL/GenBank/DDBJ whole genome shotgun (WGS) entry which is preliminary data.</text>
</comment>
<proteinExistence type="predicted"/>
<evidence type="ECO:0000259" key="4">
    <source>
        <dbReference type="SMART" id="SM00475"/>
    </source>
</evidence>
<feature type="domain" description="5'-3' exonuclease" evidence="4">
    <location>
        <begin position="2"/>
        <end position="256"/>
    </location>
</feature>
<dbReference type="AlphaFoldDB" id="A0A3A3FKY0"/>
<dbReference type="SUPFAM" id="SSF47807">
    <property type="entry name" value="5' to 3' exonuclease, C-terminal subdomain"/>
    <property type="match status" value="1"/>
</dbReference>
<dbReference type="InterPro" id="IPR036279">
    <property type="entry name" value="5-3_exonuclease_C_sf"/>
</dbReference>
<dbReference type="GO" id="GO:0003677">
    <property type="term" value="F:DNA binding"/>
    <property type="evidence" value="ECO:0007669"/>
    <property type="project" value="UniProtKB-KW"/>
</dbReference>
<evidence type="ECO:0000313" key="5">
    <source>
        <dbReference type="EMBL" id="RJF92005.1"/>
    </source>
</evidence>
<dbReference type="Pfam" id="PF02739">
    <property type="entry name" value="5_3_exonuc_N"/>
    <property type="match status" value="1"/>
</dbReference>
<dbReference type="InterPro" id="IPR008918">
    <property type="entry name" value="HhH2"/>
</dbReference>
<dbReference type="SMART" id="SM00279">
    <property type="entry name" value="HhH2"/>
    <property type="match status" value="1"/>
</dbReference>
<dbReference type="PANTHER" id="PTHR42646">
    <property type="entry name" value="FLAP ENDONUCLEASE XNI"/>
    <property type="match status" value="1"/>
</dbReference>
<dbReference type="Gene3D" id="3.40.50.1010">
    <property type="entry name" value="5'-nuclease"/>
    <property type="match status" value="1"/>
</dbReference>
<dbReference type="GO" id="GO:0033567">
    <property type="term" value="P:DNA replication, Okazaki fragment processing"/>
    <property type="evidence" value="ECO:0007669"/>
    <property type="project" value="InterPro"/>
</dbReference>
<reference evidence="6" key="1">
    <citation type="submission" date="2018-09" db="EMBL/GenBank/DDBJ databases">
        <authorList>
            <person name="Zhu H."/>
        </authorList>
    </citation>
    <scope>NUCLEOTIDE SEQUENCE [LARGE SCALE GENOMIC DNA]</scope>
    <source>
        <strain evidence="6">K1R23-30</strain>
    </source>
</reference>
<dbReference type="GO" id="GO:0008409">
    <property type="term" value="F:5'-3' exonuclease activity"/>
    <property type="evidence" value="ECO:0007669"/>
    <property type="project" value="InterPro"/>
</dbReference>